<evidence type="ECO:0000256" key="4">
    <source>
        <dbReference type="ARBA" id="ARBA00023002"/>
    </source>
</evidence>
<evidence type="ECO:0000256" key="1">
    <source>
        <dbReference type="ARBA" id="ARBA00004508"/>
    </source>
</evidence>
<keyword evidence="3" id="KW-0125">Carotenoid biosynthesis</keyword>
<feature type="transmembrane region" description="Helical" evidence="6">
    <location>
        <begin position="139"/>
        <end position="160"/>
    </location>
</feature>
<proteinExistence type="inferred from homology"/>
<dbReference type="PANTHER" id="PTHR31899:SF19">
    <property type="entry name" value="BETA-CAROTENE 3-HYDROXYLASE"/>
    <property type="match status" value="1"/>
</dbReference>
<dbReference type="ExpressionAtlas" id="A0A2K3MI78">
    <property type="expression patterns" value="baseline"/>
</dbReference>
<dbReference type="Proteomes" id="UP000236291">
    <property type="component" value="Unassembled WGS sequence"/>
</dbReference>
<comment type="similarity">
    <text evidence="2">Belongs to the sterol desaturase family.</text>
</comment>
<gene>
    <name evidence="7" type="ORF">L195_g046617</name>
</gene>
<comment type="caution">
    <text evidence="7">The sequence shown here is derived from an EMBL/GenBank/DDBJ whole genome shotgun (WGS) entry which is preliminary data.</text>
</comment>
<accession>A0A2K3MI78</accession>
<feature type="transmembrane region" description="Helical" evidence="6">
    <location>
        <begin position="102"/>
        <end position="127"/>
    </location>
</feature>
<keyword evidence="6" id="KW-0472">Membrane</keyword>
<dbReference type="GO" id="GO:0010291">
    <property type="term" value="F:beta-carotene 3-hydroxylase activity"/>
    <property type="evidence" value="ECO:0007669"/>
    <property type="project" value="UniProtKB-EC"/>
</dbReference>
<dbReference type="GO" id="GO:0016123">
    <property type="term" value="P:xanthophyll biosynthetic process"/>
    <property type="evidence" value="ECO:0007669"/>
    <property type="project" value="TreeGrafter"/>
</dbReference>
<evidence type="ECO:0000313" key="8">
    <source>
        <dbReference type="Proteomes" id="UP000236291"/>
    </source>
</evidence>
<dbReference type="InterPro" id="IPR045019">
    <property type="entry name" value="BETA-OHASE-like"/>
</dbReference>
<evidence type="ECO:0000256" key="6">
    <source>
        <dbReference type="SAM" id="Phobius"/>
    </source>
</evidence>
<keyword evidence="6" id="KW-1133">Transmembrane helix</keyword>
<evidence type="ECO:0000256" key="5">
    <source>
        <dbReference type="ARBA" id="ARBA00026097"/>
    </source>
</evidence>
<dbReference type="PANTHER" id="PTHR31899">
    <property type="entry name" value="BETA-CAROTENE 3-HYDROXYLASE 1, CHLOROPLASTIC"/>
    <property type="match status" value="1"/>
</dbReference>
<name>A0A2K3MI78_TRIPR</name>
<evidence type="ECO:0000256" key="2">
    <source>
        <dbReference type="ARBA" id="ARBA00009324"/>
    </source>
</evidence>
<comment type="subcellular location">
    <subcellularLocation>
        <location evidence="1">Plastid</location>
        <location evidence="1">Chloroplast membrane</location>
        <topology evidence="1">Multi-pass membrane protein</topology>
    </subcellularLocation>
</comment>
<organism evidence="7 8">
    <name type="scientific">Trifolium pratense</name>
    <name type="common">Red clover</name>
    <dbReference type="NCBI Taxonomy" id="57577"/>
    <lineage>
        <taxon>Eukaryota</taxon>
        <taxon>Viridiplantae</taxon>
        <taxon>Streptophyta</taxon>
        <taxon>Embryophyta</taxon>
        <taxon>Tracheophyta</taxon>
        <taxon>Spermatophyta</taxon>
        <taxon>Magnoliopsida</taxon>
        <taxon>eudicotyledons</taxon>
        <taxon>Gunneridae</taxon>
        <taxon>Pentapetalae</taxon>
        <taxon>rosids</taxon>
        <taxon>fabids</taxon>
        <taxon>Fabales</taxon>
        <taxon>Fabaceae</taxon>
        <taxon>Papilionoideae</taxon>
        <taxon>50 kb inversion clade</taxon>
        <taxon>NPAAA clade</taxon>
        <taxon>Hologalegina</taxon>
        <taxon>IRL clade</taxon>
        <taxon>Trifolieae</taxon>
        <taxon>Trifolium</taxon>
    </lineage>
</organism>
<evidence type="ECO:0000256" key="3">
    <source>
        <dbReference type="ARBA" id="ARBA00022746"/>
    </source>
</evidence>
<dbReference type="GO" id="GO:0031969">
    <property type="term" value="C:chloroplast membrane"/>
    <property type="evidence" value="ECO:0007669"/>
    <property type="project" value="UniProtKB-SubCell"/>
</dbReference>
<keyword evidence="4" id="KW-0560">Oxidoreductase</keyword>
<feature type="non-terminal residue" evidence="7">
    <location>
        <position position="177"/>
    </location>
</feature>
<evidence type="ECO:0000313" key="7">
    <source>
        <dbReference type="EMBL" id="PNX90493.1"/>
    </source>
</evidence>
<dbReference type="GO" id="GO:0016119">
    <property type="term" value="P:carotene metabolic process"/>
    <property type="evidence" value="ECO:0007669"/>
    <property type="project" value="TreeGrafter"/>
</dbReference>
<dbReference type="EC" id="1.14.15.24" evidence="5"/>
<dbReference type="EMBL" id="ASHM01063000">
    <property type="protein sequence ID" value="PNX90493.1"/>
    <property type="molecule type" value="Genomic_DNA"/>
</dbReference>
<dbReference type="STRING" id="57577.A0A2K3MI78"/>
<keyword evidence="6" id="KW-0812">Transmembrane</keyword>
<dbReference type="AlphaFoldDB" id="A0A2K3MI78"/>
<sequence>MAAELSTATTLKPYNLPQTLTSPKTTSTLLFFTPLRDFRHSKILQTQTRTTTKKRFTVCVITEDPKNSNQIKTEENSEPPINKTNPHFLVAQKLARKKSQRFTYLVAAVMSSFGVTSMAILAVYYRFSWQMEGGGEVPWSEMFGTFALSVGAAVGMEFWARWAHKVLWHASLWHMHE</sequence>
<reference evidence="7 8" key="1">
    <citation type="journal article" date="2014" name="Am. J. Bot.">
        <title>Genome assembly and annotation for red clover (Trifolium pratense; Fabaceae).</title>
        <authorList>
            <person name="Istvanek J."/>
            <person name="Jaros M."/>
            <person name="Krenek A."/>
            <person name="Repkova J."/>
        </authorList>
    </citation>
    <scope>NUCLEOTIDE SEQUENCE [LARGE SCALE GENOMIC DNA]</scope>
    <source>
        <strain evidence="8">cv. Tatra</strain>
        <tissue evidence="7">Young leaves</tissue>
    </source>
</reference>
<protein>
    <recommendedName>
        <fullName evidence="5">beta-carotene 3-hydroxylase</fullName>
        <ecNumber evidence="5">1.14.15.24</ecNumber>
    </recommendedName>
</protein>
<reference evidence="7 8" key="2">
    <citation type="journal article" date="2017" name="Front. Plant Sci.">
        <title>Gene Classification and Mining of Molecular Markers Useful in Red Clover (Trifolium pratense) Breeding.</title>
        <authorList>
            <person name="Istvanek J."/>
            <person name="Dluhosova J."/>
            <person name="Dluhos P."/>
            <person name="Patkova L."/>
            <person name="Nedelnik J."/>
            <person name="Repkova J."/>
        </authorList>
    </citation>
    <scope>NUCLEOTIDE SEQUENCE [LARGE SCALE GENOMIC DNA]</scope>
    <source>
        <strain evidence="8">cv. Tatra</strain>
        <tissue evidence="7">Young leaves</tissue>
    </source>
</reference>